<evidence type="ECO:0000313" key="1">
    <source>
        <dbReference type="EMBL" id="KTC93677.1"/>
    </source>
</evidence>
<dbReference type="EMBL" id="LNXY01000001">
    <property type="protein sequence ID" value="KTC93677.1"/>
    <property type="molecule type" value="Genomic_DNA"/>
</dbReference>
<keyword evidence="2" id="KW-1185">Reference proteome</keyword>
<proteinExistence type="predicted"/>
<dbReference type="AlphaFoldDB" id="A0A0W0TDZ2"/>
<evidence type="ECO:0008006" key="3">
    <source>
        <dbReference type="Google" id="ProtNLM"/>
    </source>
</evidence>
<organism evidence="1 2">
    <name type="scientific">Legionella drozanskii LLAP-1</name>
    <dbReference type="NCBI Taxonomy" id="1212489"/>
    <lineage>
        <taxon>Bacteria</taxon>
        <taxon>Pseudomonadati</taxon>
        <taxon>Pseudomonadota</taxon>
        <taxon>Gammaproteobacteria</taxon>
        <taxon>Legionellales</taxon>
        <taxon>Legionellaceae</taxon>
        <taxon>Legionella</taxon>
    </lineage>
</organism>
<sequence>MMNAWNSVIFMKTNKSWDDLSKMSKWDGVEKMWSTTGDWDWCIKLDSKMSTPEKTEEFVTRMRDGHWATETKTNWWKEVSAK</sequence>
<name>A0A0W0TDZ2_9GAMM</name>
<dbReference type="PATRIC" id="fig|1212489.4.peg.28"/>
<reference evidence="1 2" key="1">
    <citation type="submission" date="2015-11" db="EMBL/GenBank/DDBJ databases">
        <title>Genomic analysis of 38 Legionella species identifies large and diverse effector repertoires.</title>
        <authorList>
            <person name="Burstein D."/>
            <person name="Amaro F."/>
            <person name="Zusman T."/>
            <person name="Lifshitz Z."/>
            <person name="Cohen O."/>
            <person name="Gilbert J.A."/>
            <person name="Pupko T."/>
            <person name="Shuman H.A."/>
            <person name="Segal G."/>
        </authorList>
    </citation>
    <scope>NUCLEOTIDE SEQUENCE [LARGE SCALE GENOMIC DNA]</scope>
    <source>
        <strain evidence="1 2">ATCC 700990</strain>
    </source>
</reference>
<dbReference type="Proteomes" id="UP000054736">
    <property type="component" value="Unassembled WGS sequence"/>
</dbReference>
<protein>
    <recommendedName>
        <fullName evidence="3">Transcription regulator AsnC/Lrp ligand binding domain-containing protein</fullName>
    </recommendedName>
</protein>
<comment type="caution">
    <text evidence="1">The sequence shown here is derived from an EMBL/GenBank/DDBJ whole genome shotgun (WGS) entry which is preliminary data.</text>
</comment>
<gene>
    <name evidence="1" type="ORF">Ldro_0027</name>
</gene>
<dbReference type="STRING" id="1212489.Ldro_0027"/>
<evidence type="ECO:0000313" key="2">
    <source>
        <dbReference type="Proteomes" id="UP000054736"/>
    </source>
</evidence>
<accession>A0A0W0TDZ2</accession>